<feature type="transmembrane region" description="Helical" evidence="2">
    <location>
        <begin position="6"/>
        <end position="25"/>
    </location>
</feature>
<reference evidence="3" key="1">
    <citation type="journal article" date="2021" name="PeerJ">
        <title>Extensive microbial diversity within the chicken gut microbiome revealed by metagenomics and culture.</title>
        <authorList>
            <person name="Gilroy R."/>
            <person name="Ravi A."/>
            <person name="Getino M."/>
            <person name="Pursley I."/>
            <person name="Horton D.L."/>
            <person name="Alikhan N.F."/>
            <person name="Baker D."/>
            <person name="Gharbi K."/>
            <person name="Hall N."/>
            <person name="Watson M."/>
            <person name="Adriaenssens E.M."/>
            <person name="Foster-Nyarko E."/>
            <person name="Jarju S."/>
            <person name="Secka A."/>
            <person name="Antonio M."/>
            <person name="Oren A."/>
            <person name="Chaudhuri R.R."/>
            <person name="La Ragione R."/>
            <person name="Hildebrand F."/>
            <person name="Pallen M.J."/>
        </authorList>
    </citation>
    <scope>NUCLEOTIDE SEQUENCE</scope>
    <source>
        <strain evidence="3">CHK185-1770</strain>
    </source>
</reference>
<dbReference type="EMBL" id="DWXG01000016">
    <property type="protein sequence ID" value="HJB97358.1"/>
    <property type="molecule type" value="Genomic_DNA"/>
</dbReference>
<keyword evidence="2" id="KW-0812">Transmembrane</keyword>
<proteinExistence type="predicted"/>
<dbReference type="AlphaFoldDB" id="A0A9D2MTN2"/>
<accession>A0A9D2MTN2</accession>
<comment type="caution">
    <text evidence="3">The sequence shown here is derived from an EMBL/GenBank/DDBJ whole genome shotgun (WGS) entry which is preliminary data.</text>
</comment>
<name>A0A9D2MTN2_9FIRM</name>
<keyword evidence="2" id="KW-0472">Membrane</keyword>
<protein>
    <submittedName>
        <fullName evidence="3">Uncharacterized protein</fullName>
    </submittedName>
</protein>
<gene>
    <name evidence="3" type="ORF">H9710_02130</name>
</gene>
<feature type="compositionally biased region" description="Basic and acidic residues" evidence="1">
    <location>
        <begin position="76"/>
        <end position="93"/>
    </location>
</feature>
<feature type="region of interest" description="Disordered" evidence="1">
    <location>
        <begin position="73"/>
        <end position="93"/>
    </location>
</feature>
<keyword evidence="2" id="KW-1133">Transmembrane helix</keyword>
<dbReference type="Proteomes" id="UP000826793">
    <property type="component" value="Unassembled WGS sequence"/>
</dbReference>
<reference evidence="3" key="2">
    <citation type="submission" date="2021-04" db="EMBL/GenBank/DDBJ databases">
        <authorList>
            <person name="Gilroy R."/>
        </authorList>
    </citation>
    <scope>NUCLEOTIDE SEQUENCE</scope>
    <source>
        <strain evidence="3">CHK185-1770</strain>
    </source>
</reference>
<evidence type="ECO:0000313" key="4">
    <source>
        <dbReference type="Proteomes" id="UP000826793"/>
    </source>
</evidence>
<organism evidence="3 4">
    <name type="scientific">Candidatus Acutalibacter pullicola</name>
    <dbReference type="NCBI Taxonomy" id="2838417"/>
    <lineage>
        <taxon>Bacteria</taxon>
        <taxon>Bacillati</taxon>
        <taxon>Bacillota</taxon>
        <taxon>Clostridia</taxon>
        <taxon>Eubacteriales</taxon>
        <taxon>Acutalibacteraceae</taxon>
        <taxon>Acutalibacter</taxon>
    </lineage>
</organism>
<evidence type="ECO:0000256" key="1">
    <source>
        <dbReference type="SAM" id="MobiDB-lite"/>
    </source>
</evidence>
<feature type="transmembrane region" description="Helical" evidence="2">
    <location>
        <begin position="32"/>
        <end position="53"/>
    </location>
</feature>
<evidence type="ECO:0000256" key="2">
    <source>
        <dbReference type="SAM" id="Phobius"/>
    </source>
</evidence>
<sequence length="93" mass="9576">MADFFNAALPFVAMGLTIALLAANGRRGRKNYLTEGMCLGLALGAGLAGVLHMELGQAMSLGMLLGAALGQLAPKGGKEPSETTEKEDSHEDS</sequence>
<evidence type="ECO:0000313" key="3">
    <source>
        <dbReference type="EMBL" id="HJB97358.1"/>
    </source>
</evidence>